<protein>
    <submittedName>
        <fullName evidence="1">Uncharacterized protein</fullName>
    </submittedName>
</protein>
<proteinExistence type="predicted"/>
<reference evidence="1" key="2">
    <citation type="journal article" date="2015" name="Data Brief">
        <title>Shoot transcriptome of the giant reed, Arundo donax.</title>
        <authorList>
            <person name="Barrero R.A."/>
            <person name="Guerrero F.D."/>
            <person name="Moolhuijzen P."/>
            <person name="Goolsby J.A."/>
            <person name="Tidwell J."/>
            <person name="Bellgard S.E."/>
            <person name="Bellgard M.I."/>
        </authorList>
    </citation>
    <scope>NUCLEOTIDE SEQUENCE</scope>
    <source>
        <tissue evidence="1">Shoot tissue taken approximately 20 cm above the soil surface</tissue>
    </source>
</reference>
<dbReference type="AlphaFoldDB" id="A0A0A9HDQ4"/>
<sequence length="57" mass="6337">METPTILSTALLLAYERRLFGLLPQLATTPLAEIAARCRRVWLLPKLSHAKESSSDS</sequence>
<name>A0A0A9HDQ4_ARUDO</name>
<accession>A0A0A9HDQ4</accession>
<organism evidence="1">
    <name type="scientific">Arundo donax</name>
    <name type="common">Giant reed</name>
    <name type="synonym">Donax arundinaceus</name>
    <dbReference type="NCBI Taxonomy" id="35708"/>
    <lineage>
        <taxon>Eukaryota</taxon>
        <taxon>Viridiplantae</taxon>
        <taxon>Streptophyta</taxon>
        <taxon>Embryophyta</taxon>
        <taxon>Tracheophyta</taxon>
        <taxon>Spermatophyta</taxon>
        <taxon>Magnoliopsida</taxon>
        <taxon>Liliopsida</taxon>
        <taxon>Poales</taxon>
        <taxon>Poaceae</taxon>
        <taxon>PACMAD clade</taxon>
        <taxon>Arundinoideae</taxon>
        <taxon>Arundineae</taxon>
        <taxon>Arundo</taxon>
    </lineage>
</organism>
<reference evidence="1" key="1">
    <citation type="submission" date="2014-09" db="EMBL/GenBank/DDBJ databases">
        <authorList>
            <person name="Magalhaes I.L.F."/>
            <person name="Oliveira U."/>
            <person name="Santos F.R."/>
            <person name="Vidigal T.H.D.A."/>
            <person name="Brescovit A.D."/>
            <person name="Santos A.J."/>
        </authorList>
    </citation>
    <scope>NUCLEOTIDE SEQUENCE</scope>
    <source>
        <tissue evidence="1">Shoot tissue taken approximately 20 cm above the soil surface</tissue>
    </source>
</reference>
<dbReference type="EMBL" id="GBRH01163014">
    <property type="protein sequence ID" value="JAE34882.1"/>
    <property type="molecule type" value="Transcribed_RNA"/>
</dbReference>
<evidence type="ECO:0000313" key="1">
    <source>
        <dbReference type="EMBL" id="JAE34882.1"/>
    </source>
</evidence>